<keyword evidence="1" id="KW-0809">Transit peptide</keyword>
<dbReference type="InterPro" id="IPR002068">
    <property type="entry name" value="A-crystallin/Hsp20_dom"/>
</dbReference>
<dbReference type="PANTHER" id="PTHR46991:SF11">
    <property type="entry name" value="SMALL HEAT SHOCK PROTEIN HSPF"/>
    <property type="match status" value="1"/>
</dbReference>
<gene>
    <name evidence="6" type="ORF">C3L33_03091</name>
</gene>
<dbReference type="SUPFAM" id="SSF49764">
    <property type="entry name" value="HSP20-like chaperones"/>
    <property type="match status" value="1"/>
</dbReference>
<accession>A0A6A4MD42</accession>
<protein>
    <recommendedName>
        <fullName evidence="5">SHSP domain-containing protein</fullName>
    </recommendedName>
</protein>
<evidence type="ECO:0000313" key="7">
    <source>
        <dbReference type="Proteomes" id="UP000428333"/>
    </source>
</evidence>
<evidence type="ECO:0000313" key="6">
    <source>
        <dbReference type="EMBL" id="KAE9465009.1"/>
    </source>
</evidence>
<evidence type="ECO:0000259" key="5">
    <source>
        <dbReference type="PROSITE" id="PS01031"/>
    </source>
</evidence>
<dbReference type="AlphaFoldDB" id="A0A6A4MD42"/>
<evidence type="ECO:0000256" key="1">
    <source>
        <dbReference type="ARBA" id="ARBA00022946"/>
    </source>
</evidence>
<evidence type="ECO:0000256" key="2">
    <source>
        <dbReference type="ARBA" id="ARBA00023016"/>
    </source>
</evidence>
<reference evidence="6 7" key="1">
    <citation type="journal article" date="2019" name="Genome Biol. Evol.">
        <title>The Rhododendron genome and chromosomal organization provide insight into shared whole-genome duplications across the heath family (Ericaceae).</title>
        <authorList>
            <person name="Soza V.L."/>
            <person name="Lindsley D."/>
            <person name="Waalkes A."/>
            <person name="Ramage E."/>
            <person name="Patwardhan R.P."/>
            <person name="Burton J.N."/>
            <person name="Adey A."/>
            <person name="Kumar A."/>
            <person name="Qiu R."/>
            <person name="Shendure J."/>
            <person name="Hall B."/>
        </authorList>
    </citation>
    <scope>NUCLEOTIDE SEQUENCE [LARGE SCALE GENOMIC DNA]</scope>
    <source>
        <strain evidence="6">RSF 1966-606</strain>
    </source>
</reference>
<comment type="caution">
    <text evidence="6">The sequence shown here is derived from an EMBL/GenBank/DDBJ whole genome shotgun (WGS) entry which is preliminary data.</text>
</comment>
<dbReference type="Proteomes" id="UP000428333">
    <property type="component" value="Linkage Group LG02"/>
</dbReference>
<dbReference type="PANTHER" id="PTHR46991">
    <property type="entry name" value="23.5 KDA HEAT SHOCK PROTEIN, MITOCHONDRIAL"/>
    <property type="match status" value="1"/>
</dbReference>
<feature type="domain" description="SHSP" evidence="5">
    <location>
        <begin position="93"/>
        <end position="195"/>
    </location>
</feature>
<keyword evidence="7" id="KW-1185">Reference proteome</keyword>
<proteinExistence type="inferred from homology"/>
<dbReference type="OrthoDB" id="1431247at2759"/>
<evidence type="ECO:0000256" key="3">
    <source>
        <dbReference type="PROSITE-ProRule" id="PRU00285"/>
    </source>
</evidence>
<sequence length="195" mass="22086">MASSLALKKLVSSNLLPMSLRAARQAAPASQRASRLFNTNAVREFEEDDDDDRSLADRRRYNVYGLRRSDAFDPFVSTRSLNQILNMVGKLTDLGSGLRPEWDAKETEDGLCLRMDMPGLGKENVKISVEQNTLVIKGESEEEPEGRRFSSRIDLPEKLYKTDQIKAEMKNGVLKVVLPKVKEEERSDVFHVKVE</sequence>
<feature type="non-terminal residue" evidence="6">
    <location>
        <position position="1"/>
    </location>
</feature>
<comment type="similarity">
    <text evidence="3 4">Belongs to the small heat shock protein (HSP20) family.</text>
</comment>
<evidence type="ECO:0000256" key="4">
    <source>
        <dbReference type="RuleBase" id="RU003616"/>
    </source>
</evidence>
<dbReference type="EMBL" id="QEFC01000308">
    <property type="protein sequence ID" value="KAE9465009.1"/>
    <property type="molecule type" value="Genomic_DNA"/>
</dbReference>
<name>A0A6A4MD42_9ERIC</name>
<keyword evidence="2" id="KW-0346">Stress response</keyword>
<dbReference type="CDD" id="cd06464">
    <property type="entry name" value="ACD_sHsps-like"/>
    <property type="match status" value="1"/>
</dbReference>
<dbReference type="Pfam" id="PF00011">
    <property type="entry name" value="HSP20"/>
    <property type="match status" value="1"/>
</dbReference>
<dbReference type="InterPro" id="IPR008978">
    <property type="entry name" value="HSP20-like_chaperone"/>
</dbReference>
<dbReference type="PROSITE" id="PS01031">
    <property type="entry name" value="SHSP"/>
    <property type="match status" value="1"/>
</dbReference>
<dbReference type="InterPro" id="IPR044656">
    <property type="entry name" value="HSP14.7/HSP23.5/HSP23.6-like"/>
</dbReference>
<dbReference type="Gene3D" id="2.60.40.790">
    <property type="match status" value="1"/>
</dbReference>
<organism evidence="6 7">
    <name type="scientific">Rhododendron williamsianum</name>
    <dbReference type="NCBI Taxonomy" id="262921"/>
    <lineage>
        <taxon>Eukaryota</taxon>
        <taxon>Viridiplantae</taxon>
        <taxon>Streptophyta</taxon>
        <taxon>Embryophyta</taxon>
        <taxon>Tracheophyta</taxon>
        <taxon>Spermatophyta</taxon>
        <taxon>Magnoliopsida</taxon>
        <taxon>eudicotyledons</taxon>
        <taxon>Gunneridae</taxon>
        <taxon>Pentapetalae</taxon>
        <taxon>asterids</taxon>
        <taxon>Ericales</taxon>
        <taxon>Ericaceae</taxon>
        <taxon>Ericoideae</taxon>
        <taxon>Rhodoreae</taxon>
        <taxon>Rhododendron</taxon>
    </lineage>
</organism>